<evidence type="ECO:0000256" key="1">
    <source>
        <dbReference type="SAM" id="SignalP"/>
    </source>
</evidence>
<organism evidence="2 3">
    <name type="scientific">Fundidesulfovibrio magnetotacticus</name>
    <dbReference type="NCBI Taxonomy" id="2730080"/>
    <lineage>
        <taxon>Bacteria</taxon>
        <taxon>Pseudomonadati</taxon>
        <taxon>Thermodesulfobacteriota</taxon>
        <taxon>Desulfovibrionia</taxon>
        <taxon>Desulfovibrionales</taxon>
        <taxon>Desulfovibrionaceae</taxon>
        <taxon>Fundidesulfovibrio</taxon>
    </lineage>
</organism>
<proteinExistence type="predicted"/>
<dbReference type="EMBL" id="BLTE01000001">
    <property type="protein sequence ID" value="GFK92611.1"/>
    <property type="molecule type" value="Genomic_DNA"/>
</dbReference>
<dbReference type="Proteomes" id="UP000494245">
    <property type="component" value="Unassembled WGS sequence"/>
</dbReference>
<accession>A0A6V8LPY5</accession>
<evidence type="ECO:0000313" key="3">
    <source>
        <dbReference type="Proteomes" id="UP000494245"/>
    </source>
</evidence>
<comment type="caution">
    <text evidence="2">The sequence shown here is derived from an EMBL/GenBank/DDBJ whole genome shotgun (WGS) entry which is preliminary data.</text>
</comment>
<name>A0A6V8LPY5_9BACT</name>
<keyword evidence="3" id="KW-1185">Reference proteome</keyword>
<dbReference type="AlphaFoldDB" id="A0A6V8LPY5"/>
<feature type="chain" id="PRO_5028998321" description="Curli production assembly/transport component CsgG" evidence="1">
    <location>
        <begin position="20"/>
        <end position="400"/>
    </location>
</feature>
<evidence type="ECO:0000313" key="2">
    <source>
        <dbReference type="EMBL" id="GFK92611.1"/>
    </source>
</evidence>
<sequence length="400" mass="42367">MSRSARRILAVLCLSCCLAACKSASKSAHELADQALYQPIAYANASVPGPAVVVLPGTMQGATAAFRQRVDSGNLADAGEMEMSKAGFTVLDRANLDEIVQEIGLAANLGDAKALKVFRKGKFAQARFLVRFDVAKAERLDIQRKDFDGTLLGILVGGVVAGVTQDSGVGTAAGTAVASIKSGDEKSTWKAGLRYTVIDADTGQQVAAGLMEDTFVVHSQLKGFLGSTEETRTGLTMDTMAIRLVQMAVSEIDARHKEALNQAPAPAPAKDRVDEAAVRKQYDAIKEQQRKEREEAARLARFDGTYIGEFAGGTKGKVRLTVDGKGVEGEVSNTDGLHGRFIGTLDQQTGTFDSELNGKIAFITFKGSVSGTLSEDGTAQGAWRASGWGTEQGAWAAKRQ</sequence>
<feature type="signal peptide" evidence="1">
    <location>
        <begin position="1"/>
        <end position="19"/>
    </location>
</feature>
<reference evidence="2 3" key="2">
    <citation type="submission" date="2020-05" db="EMBL/GenBank/DDBJ databases">
        <title>Draft genome sequence of Desulfovibrio sp. strainFSS-1.</title>
        <authorList>
            <person name="Shimoshige H."/>
            <person name="Kobayashi H."/>
            <person name="Maekawa T."/>
        </authorList>
    </citation>
    <scope>NUCLEOTIDE SEQUENCE [LARGE SCALE GENOMIC DNA]</scope>
    <source>
        <strain evidence="2 3">SIID29052-01</strain>
    </source>
</reference>
<evidence type="ECO:0008006" key="4">
    <source>
        <dbReference type="Google" id="ProtNLM"/>
    </source>
</evidence>
<gene>
    <name evidence="2" type="ORF">NNJEOMEG_00436</name>
</gene>
<dbReference type="RefSeq" id="WP_173080833.1">
    <property type="nucleotide sequence ID" value="NZ_BLTE01000001.1"/>
</dbReference>
<protein>
    <recommendedName>
        <fullName evidence="4">Curli production assembly/transport component CsgG</fullName>
    </recommendedName>
</protein>
<reference evidence="2 3" key="1">
    <citation type="submission" date="2020-04" db="EMBL/GenBank/DDBJ databases">
        <authorList>
            <consortium name="Desulfovibrio sp. FSS-1 genome sequencing consortium"/>
            <person name="Shimoshige H."/>
            <person name="Kobayashi H."/>
            <person name="Maekawa T."/>
        </authorList>
    </citation>
    <scope>NUCLEOTIDE SEQUENCE [LARGE SCALE GENOMIC DNA]</scope>
    <source>
        <strain evidence="2 3">SIID29052-01</strain>
    </source>
</reference>
<keyword evidence="1" id="KW-0732">Signal</keyword>